<feature type="transmembrane region" description="Helical" evidence="1">
    <location>
        <begin position="166"/>
        <end position="194"/>
    </location>
</feature>
<protein>
    <recommendedName>
        <fullName evidence="2">Urease accessory protein UreH-like transmembrane domain-containing protein</fullName>
    </recommendedName>
</protein>
<dbReference type="EMBL" id="JACHET010000001">
    <property type="protein sequence ID" value="MBB6183790.1"/>
    <property type="molecule type" value="Genomic_DNA"/>
</dbReference>
<keyword evidence="1" id="KW-0812">Transmembrane</keyword>
<feature type="transmembrane region" description="Helical" evidence="1">
    <location>
        <begin position="137"/>
        <end position="160"/>
    </location>
</feature>
<feature type="transmembrane region" description="Helical" evidence="1">
    <location>
        <begin position="57"/>
        <end position="78"/>
    </location>
</feature>
<organism evidence="3 5">
    <name type="scientific">Oleiagrimonas soli</name>
    <dbReference type="NCBI Taxonomy" id="1543381"/>
    <lineage>
        <taxon>Bacteria</taxon>
        <taxon>Pseudomonadati</taxon>
        <taxon>Pseudomonadota</taxon>
        <taxon>Gammaproteobacteria</taxon>
        <taxon>Lysobacterales</taxon>
        <taxon>Rhodanobacteraceae</taxon>
        <taxon>Oleiagrimonas</taxon>
    </lineage>
</organism>
<dbReference type="Proteomes" id="UP000560000">
    <property type="component" value="Unassembled WGS sequence"/>
</dbReference>
<dbReference type="PANTHER" id="PTHR42208">
    <property type="entry name" value="HEAVY METAL TRANSPORTER-RELATED"/>
    <property type="match status" value="1"/>
</dbReference>
<dbReference type="EMBL" id="JROI01000010">
    <property type="protein sequence ID" value="KGI77863.1"/>
    <property type="molecule type" value="Genomic_DNA"/>
</dbReference>
<comment type="caution">
    <text evidence="3">The sequence shown here is derived from an EMBL/GenBank/DDBJ whole genome shotgun (WGS) entry which is preliminary data.</text>
</comment>
<dbReference type="AlphaFoldDB" id="A0A099CV78"/>
<name>A0A099CV78_9GAMM</name>
<sequence>MTGSLTIAAAALLGLAGSGHCALMCGGIAHALGLATQRRADGRPRRALLLAYQGGRIGGYALAGLLLGSVGAALYGWLDDATLRIGLRVLMATAFVVIGLGLWSGRGVLDRIAGTRVWAWLSPRMRRLLPVDSVPKAWALGMAWGWMPCGFVYTVLLLAWTSMDPWVSAATMTAFGLGTLPAVLGVSLGADAVARMAGAKLRRGTAVVMLAMAVLTLAGPWLAPLGMPDALLPFDCVARSA</sequence>
<keyword evidence="1" id="KW-1133">Transmembrane helix</keyword>
<dbReference type="HOGENOM" id="CLU_032635_0_0_6"/>
<proteinExistence type="predicted"/>
<gene>
    <name evidence="4" type="ORF">HNQ86_001135</name>
    <name evidence="3" type="ORF">LF63_0105480</name>
</gene>
<dbReference type="Pfam" id="PF13386">
    <property type="entry name" value="DsbD_2"/>
    <property type="match status" value="1"/>
</dbReference>
<evidence type="ECO:0000313" key="5">
    <source>
        <dbReference type="Proteomes" id="UP000029708"/>
    </source>
</evidence>
<accession>A0A099CV78</accession>
<reference evidence="4 6" key="2">
    <citation type="submission" date="2020-08" db="EMBL/GenBank/DDBJ databases">
        <title>Genomic Encyclopedia of Type Strains, Phase IV (KMG-IV): sequencing the most valuable type-strain genomes for metagenomic binning, comparative biology and taxonomic classification.</title>
        <authorList>
            <person name="Goeker M."/>
        </authorList>
    </citation>
    <scope>NUCLEOTIDE SEQUENCE [LARGE SCALE GENOMIC DNA]</scope>
    <source>
        <strain evidence="4 6">DSM 107085</strain>
    </source>
</reference>
<evidence type="ECO:0000256" key="1">
    <source>
        <dbReference type="SAM" id="Phobius"/>
    </source>
</evidence>
<keyword evidence="5" id="KW-1185">Reference proteome</keyword>
<dbReference type="RefSeq" id="WP_043100200.1">
    <property type="nucleotide sequence ID" value="NZ_JACHET010000001.1"/>
</dbReference>
<feature type="transmembrane region" description="Helical" evidence="1">
    <location>
        <begin position="85"/>
        <end position="102"/>
    </location>
</feature>
<evidence type="ECO:0000313" key="3">
    <source>
        <dbReference type="EMBL" id="KGI77863.1"/>
    </source>
</evidence>
<evidence type="ECO:0000259" key="2">
    <source>
        <dbReference type="Pfam" id="PF13386"/>
    </source>
</evidence>
<keyword evidence="1" id="KW-0472">Membrane</keyword>
<reference evidence="3 5" key="1">
    <citation type="submission" date="2014-09" db="EMBL/GenBank/DDBJ databases">
        <title>Xanthomonadaceae 3.5X direct submission.</title>
        <authorList>
            <person name="Fang T."/>
            <person name="Wang H."/>
        </authorList>
    </citation>
    <scope>NUCLEOTIDE SEQUENCE [LARGE SCALE GENOMIC DNA]</scope>
    <source>
        <strain evidence="3 5">3.5X</strain>
    </source>
</reference>
<dbReference type="Proteomes" id="UP000029708">
    <property type="component" value="Unassembled WGS sequence"/>
</dbReference>
<feature type="transmembrane region" description="Helical" evidence="1">
    <location>
        <begin position="206"/>
        <end position="223"/>
    </location>
</feature>
<evidence type="ECO:0000313" key="4">
    <source>
        <dbReference type="EMBL" id="MBB6183790.1"/>
    </source>
</evidence>
<dbReference type="InterPro" id="IPR039447">
    <property type="entry name" value="UreH-like_TM_dom"/>
</dbReference>
<dbReference type="OrthoDB" id="9798690at2"/>
<dbReference type="STRING" id="1543381.LF63_0105480"/>
<dbReference type="PANTHER" id="PTHR42208:SF1">
    <property type="entry name" value="HEAVY METAL TRANSPORTER"/>
    <property type="match status" value="1"/>
</dbReference>
<evidence type="ECO:0000313" key="6">
    <source>
        <dbReference type="Proteomes" id="UP000560000"/>
    </source>
</evidence>
<feature type="domain" description="Urease accessory protein UreH-like transmembrane" evidence="2">
    <location>
        <begin position="10"/>
        <end position="214"/>
    </location>
</feature>